<dbReference type="EMBL" id="CP042914">
    <property type="protein sequence ID" value="QEG43270.1"/>
    <property type="molecule type" value="Genomic_DNA"/>
</dbReference>
<dbReference type="Pfam" id="PF10825">
    <property type="entry name" value="DUF2752"/>
    <property type="match status" value="1"/>
</dbReference>
<evidence type="ECO:0000313" key="2">
    <source>
        <dbReference type="EMBL" id="QEG43270.1"/>
    </source>
</evidence>
<organism evidence="2 3">
    <name type="scientific">Roseimaritima ulvae</name>
    <dbReference type="NCBI Taxonomy" id="980254"/>
    <lineage>
        <taxon>Bacteria</taxon>
        <taxon>Pseudomonadati</taxon>
        <taxon>Planctomycetota</taxon>
        <taxon>Planctomycetia</taxon>
        <taxon>Pirellulales</taxon>
        <taxon>Pirellulaceae</taxon>
        <taxon>Roseimaritima</taxon>
    </lineage>
</organism>
<dbReference type="KEGG" id="rul:UC8_53170"/>
<dbReference type="Proteomes" id="UP000325286">
    <property type="component" value="Chromosome"/>
</dbReference>
<feature type="transmembrane region" description="Helical" evidence="1">
    <location>
        <begin position="49"/>
        <end position="71"/>
    </location>
</feature>
<evidence type="ECO:0008006" key="4">
    <source>
        <dbReference type="Google" id="ProtNLM"/>
    </source>
</evidence>
<gene>
    <name evidence="2" type="ORF">UC8_53170</name>
</gene>
<keyword evidence="1" id="KW-0472">Membrane</keyword>
<feature type="transmembrane region" description="Helical" evidence="1">
    <location>
        <begin position="83"/>
        <end position="101"/>
    </location>
</feature>
<accession>A0A5B9QZF6</accession>
<evidence type="ECO:0000256" key="1">
    <source>
        <dbReference type="SAM" id="Phobius"/>
    </source>
</evidence>
<keyword evidence="1" id="KW-0812">Transmembrane</keyword>
<proteinExistence type="predicted"/>
<keyword evidence="3" id="KW-1185">Reference proteome</keyword>
<name>A0A5B9QZF6_9BACT</name>
<reference evidence="2 3" key="1">
    <citation type="submission" date="2019-08" db="EMBL/GenBank/DDBJ databases">
        <title>Deep-cultivation of Planctomycetes and their phenomic and genomic characterization uncovers novel biology.</title>
        <authorList>
            <person name="Wiegand S."/>
            <person name="Jogler M."/>
            <person name="Boedeker C."/>
            <person name="Pinto D."/>
            <person name="Vollmers J."/>
            <person name="Rivas-Marin E."/>
            <person name="Kohn T."/>
            <person name="Peeters S.H."/>
            <person name="Heuer A."/>
            <person name="Rast P."/>
            <person name="Oberbeckmann S."/>
            <person name="Bunk B."/>
            <person name="Jeske O."/>
            <person name="Meyerdierks A."/>
            <person name="Storesund J.E."/>
            <person name="Kallscheuer N."/>
            <person name="Luecker S."/>
            <person name="Lage O.M."/>
            <person name="Pohl T."/>
            <person name="Merkel B.J."/>
            <person name="Hornburger P."/>
            <person name="Mueller R.-W."/>
            <person name="Bruemmer F."/>
            <person name="Labrenz M."/>
            <person name="Spormann A.M."/>
            <person name="Op den Camp H."/>
            <person name="Overmann J."/>
            <person name="Amann R."/>
            <person name="Jetten M.S.M."/>
            <person name="Mascher T."/>
            <person name="Medema M.H."/>
            <person name="Devos D.P."/>
            <person name="Kaster A.-K."/>
            <person name="Ovreas L."/>
            <person name="Rohde M."/>
            <person name="Galperin M.Y."/>
            <person name="Jogler C."/>
        </authorList>
    </citation>
    <scope>NUCLEOTIDE SEQUENCE [LARGE SCALE GENOMIC DNA]</scope>
    <source>
        <strain evidence="2 3">UC8</strain>
    </source>
</reference>
<evidence type="ECO:0000313" key="3">
    <source>
        <dbReference type="Proteomes" id="UP000325286"/>
    </source>
</evidence>
<dbReference type="InterPro" id="IPR021215">
    <property type="entry name" value="DUF2752"/>
</dbReference>
<sequence length="114" mass="12674">MGSGVLLLSRYEPTADSWYPKCMLHQWTGIHCPGCGATRACRALVQGDLWAAIRFNPLLIVGGPIIAASLWWQRRRERRGGPYAPWLSWTLCIVVIAFFILRNLPTPGSSPLAP</sequence>
<keyword evidence="1" id="KW-1133">Transmembrane helix</keyword>
<dbReference type="AlphaFoldDB" id="A0A5B9QZF6"/>
<protein>
    <recommendedName>
        <fullName evidence="4">DUF2752 domain-containing protein</fullName>
    </recommendedName>
</protein>